<gene>
    <name evidence="3" type="ORF">K8V35_02845</name>
</gene>
<dbReference type="Pfam" id="PF13416">
    <property type="entry name" value="SBP_bac_8"/>
    <property type="match status" value="1"/>
</dbReference>
<dbReference type="Proteomes" id="UP000763505">
    <property type="component" value="Unassembled WGS sequence"/>
</dbReference>
<dbReference type="Gene3D" id="3.40.190.10">
    <property type="entry name" value="Periplasmic binding protein-like II"/>
    <property type="match status" value="2"/>
</dbReference>
<dbReference type="PANTHER" id="PTHR30006">
    <property type="entry name" value="THIAMINE-BINDING PERIPLASMIC PROTEIN-RELATED"/>
    <property type="match status" value="1"/>
</dbReference>
<feature type="signal peptide" evidence="2">
    <location>
        <begin position="1"/>
        <end position="30"/>
    </location>
</feature>
<evidence type="ECO:0000313" key="3">
    <source>
        <dbReference type="EMBL" id="HJE19272.1"/>
    </source>
</evidence>
<feature type="chain" id="PRO_5037962297" evidence="2">
    <location>
        <begin position="31"/>
        <end position="341"/>
    </location>
</feature>
<evidence type="ECO:0000256" key="1">
    <source>
        <dbReference type="ARBA" id="ARBA00022729"/>
    </source>
</evidence>
<proteinExistence type="predicted"/>
<protein>
    <submittedName>
        <fullName evidence="3">Extracellular solute-binding protein</fullName>
    </submittedName>
</protein>
<comment type="caution">
    <text evidence="3">The sequence shown here is derived from an EMBL/GenBank/DDBJ whole genome shotgun (WGS) entry which is preliminary data.</text>
</comment>
<name>A0A921B690_9STAP</name>
<keyword evidence="1 2" id="KW-0732">Signal</keyword>
<evidence type="ECO:0000313" key="4">
    <source>
        <dbReference type="Proteomes" id="UP000763505"/>
    </source>
</evidence>
<dbReference type="SUPFAM" id="SSF53850">
    <property type="entry name" value="Periplasmic binding protein-like II"/>
    <property type="match status" value="1"/>
</dbReference>
<organism evidence="3 4">
    <name type="scientific">Aliicoccus persicus</name>
    <dbReference type="NCBI Taxonomy" id="930138"/>
    <lineage>
        <taxon>Bacteria</taxon>
        <taxon>Bacillati</taxon>
        <taxon>Bacillota</taxon>
        <taxon>Bacilli</taxon>
        <taxon>Bacillales</taxon>
        <taxon>Staphylococcaceae</taxon>
        <taxon>Aliicoccus</taxon>
    </lineage>
</organism>
<reference evidence="3" key="2">
    <citation type="submission" date="2021-09" db="EMBL/GenBank/DDBJ databases">
        <authorList>
            <person name="Gilroy R."/>
        </authorList>
    </citation>
    <scope>NUCLEOTIDE SEQUENCE</scope>
    <source>
        <strain evidence="3">6019</strain>
    </source>
</reference>
<accession>A0A921B690</accession>
<dbReference type="AlphaFoldDB" id="A0A921B690"/>
<evidence type="ECO:0000256" key="2">
    <source>
        <dbReference type="SAM" id="SignalP"/>
    </source>
</evidence>
<dbReference type="EMBL" id="DYYI01000027">
    <property type="protein sequence ID" value="HJE19272.1"/>
    <property type="molecule type" value="Genomic_DNA"/>
</dbReference>
<reference evidence="3" key="1">
    <citation type="journal article" date="2021" name="PeerJ">
        <title>Extensive microbial diversity within the chicken gut microbiome revealed by metagenomics and culture.</title>
        <authorList>
            <person name="Gilroy R."/>
            <person name="Ravi A."/>
            <person name="Getino M."/>
            <person name="Pursley I."/>
            <person name="Horton D.L."/>
            <person name="Alikhan N.F."/>
            <person name="Baker D."/>
            <person name="Gharbi K."/>
            <person name="Hall N."/>
            <person name="Watson M."/>
            <person name="Adriaenssens E.M."/>
            <person name="Foster-Nyarko E."/>
            <person name="Jarju S."/>
            <person name="Secka A."/>
            <person name="Antonio M."/>
            <person name="Oren A."/>
            <person name="Chaudhuri R.R."/>
            <person name="La Ragione R."/>
            <person name="Hildebrand F."/>
            <person name="Pallen M.J."/>
        </authorList>
    </citation>
    <scope>NUCLEOTIDE SEQUENCE</scope>
    <source>
        <strain evidence="3">6019</strain>
    </source>
</reference>
<sequence>MKKLVSVSSVFSAAVIGAGLLFLSAGNVDAQDSEGSITLYGNDFIDEIPPRFTEDTGIEVNAVHHAGGELFAQVEAEQANPQWDVLFVDGHGSMQSLADRDFLLTDWEPENLSNLDDYFLDLVPEDYAYFPTGLHAAAVIAYNTDLVDEADAPQNWEEFFAFEGQVGHADPAVAAPAYPLVSALFEYFGVEEAKEMYLDRMDMGLSVYPKNGPVTQALLNGEIEVAALQEHNAYGAYLDGEPVEIIWPEEGAPGSLRIVAINAESENLEEAKAFVEYLLENETQQFMASLENTDSFFTPSVADIEGREEREEDPTFLLPAASWAAEFEAEIKTWFADQNVN</sequence>
<dbReference type="InterPro" id="IPR006059">
    <property type="entry name" value="SBP"/>
</dbReference>